<name>A0AAD8DK86_MYTSE</name>
<dbReference type="EMBL" id="JARGEI010000032">
    <property type="protein sequence ID" value="KAJ8703931.1"/>
    <property type="molecule type" value="Genomic_DNA"/>
</dbReference>
<comment type="caution">
    <text evidence="1">The sequence shown here is derived from an EMBL/GenBank/DDBJ whole genome shotgun (WGS) entry which is preliminary data.</text>
</comment>
<dbReference type="AlphaFoldDB" id="A0AAD8DK86"/>
<dbReference type="PANTHER" id="PTHR46114">
    <property type="entry name" value="APPLE DOMAIN-CONTAINING PROTEIN"/>
    <property type="match status" value="1"/>
</dbReference>
<dbReference type="EMBL" id="JARGEI010000030">
    <property type="protein sequence ID" value="KAJ8705247.1"/>
    <property type="molecule type" value="Genomic_DNA"/>
</dbReference>
<evidence type="ECO:0000313" key="3">
    <source>
        <dbReference type="Proteomes" id="UP001231518"/>
    </source>
</evidence>
<dbReference type="Proteomes" id="UP001231518">
    <property type="component" value="Chromosome 27"/>
</dbReference>
<protein>
    <submittedName>
        <fullName evidence="1">Uncharacterized protein</fullName>
    </submittedName>
</protein>
<organism evidence="1 3">
    <name type="scientific">Mythimna separata</name>
    <name type="common">Oriental armyworm</name>
    <name type="synonym">Pseudaletia separata</name>
    <dbReference type="NCBI Taxonomy" id="271217"/>
    <lineage>
        <taxon>Eukaryota</taxon>
        <taxon>Metazoa</taxon>
        <taxon>Ecdysozoa</taxon>
        <taxon>Arthropoda</taxon>
        <taxon>Hexapoda</taxon>
        <taxon>Insecta</taxon>
        <taxon>Pterygota</taxon>
        <taxon>Neoptera</taxon>
        <taxon>Endopterygota</taxon>
        <taxon>Lepidoptera</taxon>
        <taxon>Glossata</taxon>
        <taxon>Ditrysia</taxon>
        <taxon>Noctuoidea</taxon>
        <taxon>Noctuidae</taxon>
        <taxon>Noctuinae</taxon>
        <taxon>Hadenini</taxon>
        <taxon>Mythimna</taxon>
    </lineage>
</organism>
<dbReference type="Proteomes" id="UP001231518">
    <property type="component" value="Chromosome 31"/>
</dbReference>
<evidence type="ECO:0000313" key="1">
    <source>
        <dbReference type="EMBL" id="KAJ8703931.1"/>
    </source>
</evidence>
<gene>
    <name evidence="2" type="ORF">PYW07_011074</name>
    <name evidence="1" type="ORF">PYW07_013225</name>
</gene>
<keyword evidence="3" id="KW-1185">Reference proteome</keyword>
<dbReference type="PANTHER" id="PTHR46114:SF2">
    <property type="entry name" value="CULLIN N-TERMINAL DOMAIN-CONTAINING PROTEIN"/>
    <property type="match status" value="1"/>
</dbReference>
<evidence type="ECO:0000313" key="2">
    <source>
        <dbReference type="EMBL" id="KAJ8705247.1"/>
    </source>
</evidence>
<accession>A0AAD8DK86</accession>
<reference evidence="1" key="1">
    <citation type="submission" date="2023-03" db="EMBL/GenBank/DDBJ databases">
        <title>Chromosome-level genomes of two armyworms, Mythimna separata and Mythimna loreyi, provide insights into the biosynthesis and reception of sex pheromones.</title>
        <authorList>
            <person name="Zhao H."/>
        </authorList>
    </citation>
    <scope>NUCLEOTIDE SEQUENCE</scope>
    <source>
        <strain evidence="1">BeijingLab</strain>
        <tissue evidence="1">Pupa</tissue>
    </source>
</reference>
<sequence length="102" mass="11856">MLLQIVLGNHKSDSYRELVSELLLSYQALGCNMSLKIHFLDSHLDFFPDNLGAASDEHGERFHQDISSMEKRYQGKWSPNMLADYCWTIKRDQPEAKHSRKS</sequence>
<proteinExistence type="predicted"/>